<reference evidence="2 3" key="1">
    <citation type="submission" date="2018-01" db="EMBL/GenBank/DDBJ databases">
        <title>Genome sequence of Iodobacter sp. strain PCH194 isolated from Indian Trans-Himalaya.</title>
        <authorList>
            <person name="Kumar V."/>
            <person name="Thakur V."/>
            <person name="Kumar S."/>
            <person name="Singh D."/>
        </authorList>
    </citation>
    <scope>NUCLEOTIDE SEQUENCE [LARGE SCALE GENOMIC DNA]</scope>
    <source>
        <strain evidence="2 3">PCH194</strain>
    </source>
</reference>
<protein>
    <recommendedName>
        <fullName evidence="1">T6SS Phospholipase effector Tle1-like catalytic domain-containing protein</fullName>
    </recommendedName>
</protein>
<proteinExistence type="predicted"/>
<feature type="domain" description="T6SS Phospholipase effector Tle1-like catalytic" evidence="1">
    <location>
        <begin position="223"/>
        <end position="339"/>
    </location>
</feature>
<feature type="domain" description="T6SS Phospholipase effector Tle1-like catalytic" evidence="1">
    <location>
        <begin position="44"/>
        <end position="208"/>
    </location>
</feature>
<evidence type="ECO:0000313" key="2">
    <source>
        <dbReference type="EMBL" id="QBC44696.1"/>
    </source>
</evidence>
<dbReference type="RefSeq" id="WP_130107223.1">
    <property type="nucleotide sequence ID" value="NZ_CP025781.1"/>
</dbReference>
<dbReference type="PANTHER" id="PTHR33840:SF1">
    <property type="entry name" value="TLE1 PHOSPHOLIPASE DOMAIN-CONTAINING PROTEIN"/>
    <property type="match status" value="1"/>
</dbReference>
<dbReference type="Pfam" id="PF09994">
    <property type="entry name" value="T6SS_Tle1-like_cat"/>
    <property type="match status" value="2"/>
</dbReference>
<name>A0A7G3GBP6_9NEIS</name>
<organism evidence="2 3">
    <name type="scientific">Iodobacter fluviatilis</name>
    <dbReference type="NCBI Taxonomy" id="537"/>
    <lineage>
        <taxon>Bacteria</taxon>
        <taxon>Pseudomonadati</taxon>
        <taxon>Pseudomonadota</taxon>
        <taxon>Betaproteobacteria</taxon>
        <taxon>Neisseriales</taxon>
        <taxon>Chitinibacteraceae</taxon>
        <taxon>Iodobacter</taxon>
    </lineage>
</organism>
<dbReference type="Proteomes" id="UP000515917">
    <property type="component" value="Chromosome"/>
</dbReference>
<gene>
    <name evidence="2" type="ORF">C1H71_14935</name>
</gene>
<dbReference type="PANTHER" id="PTHR33840">
    <property type="match status" value="1"/>
</dbReference>
<dbReference type="AlphaFoldDB" id="A0A7G3GBP6"/>
<dbReference type="KEGG" id="ifl:C1H71_14935"/>
<dbReference type="EMBL" id="CP025781">
    <property type="protein sequence ID" value="QBC44696.1"/>
    <property type="molecule type" value="Genomic_DNA"/>
</dbReference>
<sequence>MTTSNLVLLPAKSGLSPADQLAKASACSIDKPQLACQKTVNVGIFFDGTNNNDKRDRPEKGHSNIAKLFSSYLDDKQNGYFAYYIPGVGTPFKEIGELTESSDGKAYAKGGDSRIAWAVIQVLNSVRRAFDAKRLLEDDEAKTAIKDTNQLATVWAIYNTKRQAWFKKQVKKLEEVIANKKPKIVQLNISVFGFSRGAAEARAFCHWLVDCCEGNGAYLAGVPIKIQFLGIFDTVASVGLADSFPIPVQGLMDWADGTMEILPQVQRCVHYVAANEIRASFPLSCARNGKAYPANVLEQVYPGAHSNIGGGYGPGEQGRSKAGIEHLLSNIPLLNMYREAVKAGVPLLPIAQLDALIKKDFVISEPLRLAFNAYVKYSAIKTAKVEDMLDAHMRYYRRYKAQIGKNESKLTEVKDQDKLDLDEAAKDFEKEAAKIKIEGLHYIPDYDPSRIKNDYIDVETTLPNDVLDFFVQYVHDSHAGFYLAGAVTKYDKEMEKKRIKDKASALSLVYKKYYQPNNAKSVNTGYVNKHQLSEYEYINNQLTKWERKVLASRMGEFPLMSDQDQWDLLQGMGVVVRANTATRREGTGYFRRRVVFDKS</sequence>
<accession>A0A7G3GBP6</accession>
<keyword evidence="3" id="KW-1185">Reference proteome</keyword>
<evidence type="ECO:0000313" key="3">
    <source>
        <dbReference type="Proteomes" id="UP000515917"/>
    </source>
</evidence>
<dbReference type="InterPro" id="IPR018712">
    <property type="entry name" value="Tle1-like_cat"/>
</dbReference>
<evidence type="ECO:0000259" key="1">
    <source>
        <dbReference type="Pfam" id="PF09994"/>
    </source>
</evidence>